<dbReference type="Pfam" id="PF02222">
    <property type="entry name" value="ATP-grasp"/>
    <property type="match status" value="1"/>
</dbReference>
<feature type="binding site" evidence="7">
    <location>
        <position position="286"/>
    </location>
    <ligand>
        <name>N(1)-(5-phospho-beta-D-ribosyl)glycinamide</name>
        <dbReference type="ChEBI" id="CHEBI:143788"/>
    </ligand>
</feature>
<dbReference type="SUPFAM" id="SSF52440">
    <property type="entry name" value="PreATP-grasp domain"/>
    <property type="match status" value="1"/>
</dbReference>
<keyword evidence="5 7" id="KW-0067">ATP-binding</keyword>
<dbReference type="HAMAP" id="MF_01643">
    <property type="entry name" value="PurT"/>
    <property type="match status" value="1"/>
</dbReference>
<dbReference type="PANTHER" id="PTHR43055">
    <property type="entry name" value="FORMATE-DEPENDENT PHOSPHORIBOSYLGLYCINAMIDE FORMYLTRANSFERASE"/>
    <property type="match status" value="1"/>
</dbReference>
<evidence type="ECO:0000256" key="2">
    <source>
        <dbReference type="ARBA" id="ARBA00022723"/>
    </source>
</evidence>
<accession>A0ABR8KU57</accession>
<evidence type="ECO:0000256" key="1">
    <source>
        <dbReference type="ARBA" id="ARBA00022598"/>
    </source>
</evidence>
<evidence type="ECO:0000313" key="9">
    <source>
        <dbReference type="EMBL" id="MBD2843494.1"/>
    </source>
</evidence>
<dbReference type="NCBIfam" id="TIGR01142">
    <property type="entry name" value="purT"/>
    <property type="match status" value="1"/>
</dbReference>
<feature type="domain" description="ATP-grasp" evidence="8">
    <location>
        <begin position="111"/>
        <end position="308"/>
    </location>
</feature>
<proteinExistence type="inferred from homology"/>
<evidence type="ECO:0000256" key="5">
    <source>
        <dbReference type="ARBA" id="ARBA00022840"/>
    </source>
</evidence>
<dbReference type="SUPFAM" id="SSF56059">
    <property type="entry name" value="Glutathione synthetase ATP-binding domain-like"/>
    <property type="match status" value="1"/>
</dbReference>
<comment type="caution">
    <text evidence="9">The sequence shown here is derived from an EMBL/GenBank/DDBJ whole genome shotgun (WGS) entry which is preliminary data.</text>
</comment>
<reference evidence="9 10" key="1">
    <citation type="submission" date="2020-09" db="EMBL/GenBank/DDBJ databases">
        <authorList>
            <person name="Yoon J.-W."/>
        </authorList>
    </citation>
    <scope>NUCLEOTIDE SEQUENCE [LARGE SCALE GENOMIC DNA]</scope>
    <source>
        <strain evidence="9 10">KMU-140</strain>
    </source>
</reference>
<feature type="binding site" evidence="7">
    <location>
        <begin position="364"/>
        <end position="365"/>
    </location>
    <ligand>
        <name>N(1)-(5-phospho-beta-D-ribosyl)glycinamide</name>
        <dbReference type="ChEBI" id="CHEBI:143788"/>
    </ligand>
</feature>
<dbReference type="InterPro" id="IPR005862">
    <property type="entry name" value="PurT"/>
</dbReference>
<name>A0ABR8KU57_9SPHN</name>
<feature type="binding site" evidence="7">
    <location>
        <position position="74"/>
    </location>
    <ligand>
        <name>N(1)-(5-phospho-beta-D-ribosyl)glycinamide</name>
        <dbReference type="ChEBI" id="CHEBI:143788"/>
    </ligand>
</feature>
<dbReference type="InterPro" id="IPR048740">
    <property type="entry name" value="PurT_C"/>
</dbReference>
<dbReference type="RefSeq" id="WP_190788850.1">
    <property type="nucleotide sequence ID" value="NZ_JACXLC010000001.1"/>
</dbReference>
<dbReference type="EMBL" id="JACXLC010000001">
    <property type="protein sequence ID" value="MBD2843494.1"/>
    <property type="molecule type" value="Genomic_DNA"/>
</dbReference>
<feature type="binding site" evidence="7">
    <location>
        <position position="279"/>
    </location>
    <ligand>
        <name>Mg(2+)</name>
        <dbReference type="ChEBI" id="CHEBI:18420"/>
    </ligand>
</feature>
<dbReference type="InterPro" id="IPR011761">
    <property type="entry name" value="ATP-grasp"/>
</dbReference>
<dbReference type="InterPro" id="IPR054350">
    <property type="entry name" value="PurT/PurK_preATP-grasp"/>
</dbReference>
<keyword evidence="3 7" id="KW-0547">Nucleotide-binding</keyword>
<evidence type="ECO:0000313" key="10">
    <source>
        <dbReference type="Proteomes" id="UP000635384"/>
    </source>
</evidence>
<evidence type="ECO:0000259" key="8">
    <source>
        <dbReference type="PROSITE" id="PS50975"/>
    </source>
</evidence>
<feature type="binding site" evidence="7">
    <location>
        <position position="195"/>
    </location>
    <ligand>
        <name>ATP</name>
        <dbReference type="ChEBI" id="CHEBI:30616"/>
    </ligand>
</feature>
<feature type="binding site" evidence="7">
    <location>
        <position position="147"/>
    </location>
    <ligand>
        <name>ATP</name>
        <dbReference type="ChEBI" id="CHEBI:30616"/>
    </ligand>
</feature>
<dbReference type="PANTHER" id="PTHR43055:SF1">
    <property type="entry name" value="FORMATE-DEPENDENT PHOSPHORIBOSYLGLYCINAMIDE FORMYLTRANSFERASE"/>
    <property type="match status" value="1"/>
</dbReference>
<keyword evidence="4 7" id="KW-0658">Purine biosynthesis</keyword>
<dbReference type="Gene3D" id="3.40.50.20">
    <property type="match status" value="1"/>
</dbReference>
<keyword evidence="9" id="KW-0808">Transferase</keyword>
<comment type="similarity">
    <text evidence="7">Belongs to the PurK/PurT family.</text>
</comment>
<keyword evidence="6 7" id="KW-0460">Magnesium</keyword>
<feature type="binding site" evidence="7">
    <location>
        <begin position="152"/>
        <end position="157"/>
    </location>
    <ligand>
        <name>ATP</name>
        <dbReference type="ChEBI" id="CHEBI:30616"/>
    </ligand>
</feature>
<keyword evidence="10" id="KW-1185">Reference proteome</keyword>
<dbReference type="Pfam" id="PF22660">
    <property type="entry name" value="RS_preATP-grasp-like"/>
    <property type="match status" value="1"/>
</dbReference>
<dbReference type="Pfam" id="PF21244">
    <property type="entry name" value="PurT_C"/>
    <property type="match status" value="1"/>
</dbReference>
<gene>
    <name evidence="7 9" type="primary">purT</name>
    <name evidence="9" type="ORF">IB285_14625</name>
</gene>
<dbReference type="InterPro" id="IPR003135">
    <property type="entry name" value="ATP-grasp_carboxylate-amine"/>
</dbReference>
<protein>
    <recommendedName>
        <fullName evidence="7">Formate-dependent phosphoribosylglycinamide formyltransferase</fullName>
        <ecNumber evidence="7">6.3.1.21</ecNumber>
    </recommendedName>
    <alternativeName>
        <fullName evidence="7">5'-phosphoribosylglycinamide transformylase 2</fullName>
    </alternativeName>
    <alternativeName>
        <fullName evidence="7">Formate-dependent GAR transformylase</fullName>
    </alternativeName>
    <alternativeName>
        <fullName evidence="7">GAR transformylase 2</fullName>
        <shortName evidence="7">GART 2</shortName>
    </alternativeName>
    <alternativeName>
        <fullName evidence="7">Non-folate glycinamide ribonucleotide transformylase</fullName>
    </alternativeName>
    <alternativeName>
        <fullName evidence="7">Phosphoribosylglycinamide formyltransferase 2</fullName>
    </alternativeName>
</protein>
<dbReference type="Proteomes" id="UP000635384">
    <property type="component" value="Unassembled WGS sequence"/>
</dbReference>
<dbReference type="PROSITE" id="PS50975">
    <property type="entry name" value="ATP_GRASP"/>
    <property type="match status" value="1"/>
</dbReference>
<feature type="binding site" evidence="7">
    <location>
        <position position="357"/>
    </location>
    <ligand>
        <name>N(1)-(5-phospho-beta-D-ribosyl)glycinamide</name>
        <dbReference type="ChEBI" id="CHEBI:143788"/>
    </ligand>
</feature>
<feature type="binding site" evidence="7">
    <location>
        <position position="263"/>
    </location>
    <ligand>
        <name>Mg(2+)</name>
        <dbReference type="ChEBI" id="CHEBI:18420"/>
    </ligand>
</feature>
<comment type="subunit">
    <text evidence="7">Homodimer.</text>
</comment>
<feature type="binding site" evidence="7">
    <location>
        <begin position="14"/>
        <end position="15"/>
    </location>
    <ligand>
        <name>N(1)-(5-phospho-beta-D-ribosyl)glycinamide</name>
        <dbReference type="ChEBI" id="CHEBI:143788"/>
    </ligand>
</feature>
<comment type="catalytic activity">
    <reaction evidence="7">
        <text>N(1)-(5-phospho-beta-D-ribosyl)glycinamide + formate + ATP = N(2)-formyl-N(1)-(5-phospho-beta-D-ribosyl)glycinamide + ADP + phosphate + H(+)</text>
        <dbReference type="Rhea" id="RHEA:24829"/>
        <dbReference type="ChEBI" id="CHEBI:15378"/>
        <dbReference type="ChEBI" id="CHEBI:15740"/>
        <dbReference type="ChEBI" id="CHEBI:30616"/>
        <dbReference type="ChEBI" id="CHEBI:43474"/>
        <dbReference type="ChEBI" id="CHEBI:143788"/>
        <dbReference type="ChEBI" id="CHEBI:147286"/>
        <dbReference type="ChEBI" id="CHEBI:456216"/>
        <dbReference type="EC" id="6.3.1.21"/>
    </reaction>
</comment>
<evidence type="ECO:0000256" key="6">
    <source>
        <dbReference type="ARBA" id="ARBA00022842"/>
    </source>
</evidence>
<comment type="pathway">
    <text evidence="7">Purine metabolism; IMP biosynthesis via de novo pathway; N(2)-formyl-N(1)-(5-phospho-D-ribosyl)glycinamide from N(1)-(5-phospho-D-ribosyl)glycinamide (formate route): step 1/1.</text>
</comment>
<dbReference type="EC" id="6.3.1.21" evidence="7"/>
<comment type="function">
    <text evidence="7">Involved in the de novo purine biosynthesis. Catalyzes the transfer of formate to 5-phospho-ribosyl-glycinamide (GAR), producing 5-phospho-ribosyl-N-formylglycinamide (FGAR). Formate is provided by PurU via hydrolysis of 10-formyl-tetrahydrofolate.</text>
</comment>
<dbReference type="InterPro" id="IPR016185">
    <property type="entry name" value="PreATP-grasp_dom_sf"/>
</dbReference>
<feature type="binding site" evidence="7">
    <location>
        <position position="106"/>
    </location>
    <ligand>
        <name>ATP</name>
        <dbReference type="ChEBI" id="CHEBI:30616"/>
    </ligand>
</feature>
<dbReference type="Gene3D" id="3.30.470.20">
    <property type="entry name" value="ATP-grasp fold, B domain"/>
    <property type="match status" value="1"/>
</dbReference>
<organism evidence="9 10">
    <name type="scientific">Erythrobacter rubeus</name>
    <dbReference type="NCBI Taxonomy" id="2760803"/>
    <lineage>
        <taxon>Bacteria</taxon>
        <taxon>Pseudomonadati</taxon>
        <taxon>Pseudomonadota</taxon>
        <taxon>Alphaproteobacteria</taxon>
        <taxon>Sphingomonadales</taxon>
        <taxon>Erythrobacteraceae</taxon>
        <taxon>Erythrobacter/Porphyrobacter group</taxon>
        <taxon>Erythrobacter</taxon>
    </lineage>
</organism>
<dbReference type="InterPro" id="IPR013815">
    <property type="entry name" value="ATP_grasp_subdomain_1"/>
</dbReference>
<keyword evidence="2 7" id="KW-0479">Metal-binding</keyword>
<keyword evidence="1 7" id="KW-0436">Ligase</keyword>
<dbReference type="GO" id="GO:0016740">
    <property type="term" value="F:transferase activity"/>
    <property type="evidence" value="ECO:0007669"/>
    <property type="project" value="UniProtKB-KW"/>
</dbReference>
<sequence>MAHIATILLLGSGELGREFVISAKRLGARVIACDAYDDAPAMQLADEREVFSMLDGDALRSAVARHRPDFIVPEIEAIRTEVLAELEQEGSNVVPSAQAAQLTMNRDAIRDLAADELGIVTSRYRYAETLDEVRAGAEFTGLPCVIKPVMSSSGKGQSKVETEAELASAWDYAVANMRGDRARVIVEEFIDFDYEITLLTVRHRGGITFCPPIGHRQERGDYQESWQPAVMSAETLAKAQDMAASVVEALRGNGRGWGLYGVEFFVRSGEGREEVIFSELSPRPHDTGMVTLISQDLSEFDLHARAILGLPVPDQIATCPAASAVILADRDSDSFAFQGLTEALSVEGDVDIRLFGKPSTRPFRRMGVALASADNTDEARDLAGEAAGAIRIRYYD</sequence>
<dbReference type="NCBIfam" id="NF006766">
    <property type="entry name" value="PRK09288.1"/>
    <property type="match status" value="1"/>
</dbReference>
<evidence type="ECO:0000256" key="7">
    <source>
        <dbReference type="HAMAP-Rule" id="MF_01643"/>
    </source>
</evidence>
<dbReference type="Gene3D" id="3.30.1490.20">
    <property type="entry name" value="ATP-grasp fold, A domain"/>
    <property type="match status" value="1"/>
</dbReference>
<dbReference type="InterPro" id="IPR011054">
    <property type="entry name" value="Rudment_hybrid_motif"/>
</dbReference>
<dbReference type="SUPFAM" id="SSF51246">
    <property type="entry name" value="Rudiment single hybrid motif"/>
    <property type="match status" value="1"/>
</dbReference>
<evidence type="ECO:0000256" key="4">
    <source>
        <dbReference type="ARBA" id="ARBA00022755"/>
    </source>
</evidence>
<feature type="binding site" evidence="7">
    <location>
        <begin position="187"/>
        <end position="190"/>
    </location>
    <ligand>
        <name>ATP</name>
        <dbReference type="ChEBI" id="CHEBI:30616"/>
    </ligand>
</feature>
<evidence type="ECO:0000256" key="3">
    <source>
        <dbReference type="ARBA" id="ARBA00022741"/>
    </source>
</evidence>